<sequence length="373" mass="40163">MSEGSSDILFRDDTFSEFAKVNTERAVSELRYGRPVLLHSSGADHAVLALDAAAPGDIERFFGDTPDDVGLFLSAHRARALGISTIGPVCLKTGTASLDDLSRIAFAADLRFADEWRPASELTCLNDLARLALLLPAFLVRPVRTDDRIGGRFLSVDEAEVRAALVEETHFTEIVRTAVPLRDISDCRFIVFRGGLAQRDQLAIMVGEPDRSKPVPVRIHSSCITGDLFGSLKCDCGDQLRNGLQLIAQRGGGVLLYLDQEGRGTGLAAKMRAYGLQHEGYDTIDSDAQIGFEPDGRRYGAAVAMLRSLGIGSVELMTNNPTKIAALQSAGIEVQARTAVLGTVTAENQGYLVTKARRAGHLLDWPAIAAKLG</sequence>
<dbReference type="InterPro" id="IPR000926">
    <property type="entry name" value="RibA"/>
</dbReference>
<evidence type="ECO:0000256" key="3">
    <source>
        <dbReference type="ARBA" id="ARBA00022723"/>
    </source>
</evidence>
<comment type="caution">
    <text evidence="11">The sequence shown here is derived from an EMBL/GenBank/DDBJ whole genome shotgun (WGS) entry which is preliminary data.</text>
</comment>
<dbReference type="InterPro" id="IPR036144">
    <property type="entry name" value="RibA-like_sf"/>
</dbReference>
<feature type="binding site" evidence="9">
    <location>
        <position position="323"/>
    </location>
    <ligand>
        <name>GTP</name>
        <dbReference type="ChEBI" id="CHEBI:37565"/>
    </ligand>
</feature>
<feature type="binding site" evidence="9">
    <location>
        <position position="223"/>
    </location>
    <ligand>
        <name>Zn(2+)</name>
        <dbReference type="ChEBI" id="CHEBI:29105"/>
        <note>catalytic</note>
    </ligand>
</feature>
<proteinExistence type="inferred from homology"/>
<dbReference type="PANTHER" id="PTHR21327:SF18">
    <property type="entry name" value="3,4-DIHYDROXY-2-BUTANONE 4-PHOSPHATE SYNTHASE"/>
    <property type="match status" value="1"/>
</dbReference>
<evidence type="ECO:0000256" key="2">
    <source>
        <dbReference type="ARBA" id="ARBA00022619"/>
    </source>
</evidence>
<comment type="function">
    <text evidence="9">Catalyzes the conversion of GTP to 2,5-diamino-6-ribosylamino-4(3H)-pyrimidinone 5'-phosphate (DARP), formate and pyrophosphate.</text>
</comment>
<evidence type="ECO:0000256" key="6">
    <source>
        <dbReference type="ARBA" id="ARBA00022833"/>
    </source>
</evidence>
<evidence type="ECO:0000313" key="11">
    <source>
        <dbReference type="EMBL" id="MBB3935708.1"/>
    </source>
</evidence>
<dbReference type="GO" id="GO:0003935">
    <property type="term" value="F:GTP cyclohydrolase II activity"/>
    <property type="evidence" value="ECO:0007669"/>
    <property type="project" value="UniProtKB-UniRule"/>
</dbReference>
<dbReference type="EMBL" id="JACIDO010000003">
    <property type="protein sequence ID" value="MBB3935708.1"/>
    <property type="molecule type" value="Genomic_DNA"/>
</dbReference>
<keyword evidence="2 9" id="KW-0686">Riboflavin biosynthesis</keyword>
<evidence type="ECO:0000256" key="8">
    <source>
        <dbReference type="ARBA" id="ARBA00049295"/>
    </source>
</evidence>
<organism evidence="11 12">
    <name type="scientific">Aureimonas phyllosphaerae</name>
    <dbReference type="NCBI Taxonomy" id="1166078"/>
    <lineage>
        <taxon>Bacteria</taxon>
        <taxon>Pseudomonadati</taxon>
        <taxon>Pseudomonadota</taxon>
        <taxon>Alphaproteobacteria</taxon>
        <taxon>Hyphomicrobiales</taxon>
        <taxon>Aurantimonadaceae</taxon>
        <taxon>Aureimonas</taxon>
    </lineage>
</organism>
<comment type="cofactor">
    <cofactor evidence="9">
        <name>Zn(2+)</name>
        <dbReference type="ChEBI" id="CHEBI:29105"/>
    </cofactor>
    <text evidence="9">Binds 1 zinc ion per subunit.</text>
</comment>
<feature type="binding site" evidence="9">
    <location>
        <position position="283"/>
    </location>
    <ligand>
        <name>GTP</name>
        <dbReference type="ChEBI" id="CHEBI:37565"/>
    </ligand>
</feature>
<evidence type="ECO:0000256" key="7">
    <source>
        <dbReference type="ARBA" id="ARBA00023134"/>
    </source>
</evidence>
<evidence type="ECO:0000259" key="10">
    <source>
        <dbReference type="Pfam" id="PF00925"/>
    </source>
</evidence>
<dbReference type="GO" id="GO:0005829">
    <property type="term" value="C:cytosol"/>
    <property type="evidence" value="ECO:0007669"/>
    <property type="project" value="TreeGrafter"/>
</dbReference>
<comment type="similarity">
    <text evidence="9">Belongs to the GTP cyclohydrolase II family.</text>
</comment>
<comment type="catalytic activity">
    <reaction evidence="8 9">
        <text>GTP + 4 H2O = 2,5-diamino-6-hydroxy-4-(5-phosphoribosylamino)-pyrimidine + formate + 2 phosphate + 3 H(+)</text>
        <dbReference type="Rhea" id="RHEA:23704"/>
        <dbReference type="ChEBI" id="CHEBI:15377"/>
        <dbReference type="ChEBI" id="CHEBI:15378"/>
        <dbReference type="ChEBI" id="CHEBI:15740"/>
        <dbReference type="ChEBI" id="CHEBI:37565"/>
        <dbReference type="ChEBI" id="CHEBI:43474"/>
        <dbReference type="ChEBI" id="CHEBI:58614"/>
        <dbReference type="EC" id="3.5.4.25"/>
    </reaction>
</comment>
<reference evidence="11 12" key="1">
    <citation type="submission" date="2020-08" db="EMBL/GenBank/DDBJ databases">
        <title>Genomic Encyclopedia of Type Strains, Phase IV (KMG-IV): sequencing the most valuable type-strain genomes for metagenomic binning, comparative biology and taxonomic classification.</title>
        <authorList>
            <person name="Goeker M."/>
        </authorList>
    </citation>
    <scope>NUCLEOTIDE SEQUENCE [LARGE SCALE GENOMIC DNA]</scope>
    <source>
        <strain evidence="11 12">DSM 25024</strain>
    </source>
</reference>
<feature type="domain" description="GTP cyclohydrolase II" evidence="10">
    <location>
        <begin position="175"/>
        <end position="337"/>
    </location>
</feature>
<evidence type="ECO:0000256" key="4">
    <source>
        <dbReference type="ARBA" id="ARBA00022741"/>
    </source>
</evidence>
<keyword evidence="4 9" id="KW-0547">Nucleotide-binding</keyword>
<dbReference type="NCBIfam" id="NF001591">
    <property type="entry name" value="PRK00393.1"/>
    <property type="match status" value="1"/>
</dbReference>
<keyword evidence="3 9" id="KW-0479">Metal-binding</keyword>
<keyword evidence="12" id="KW-1185">Reference proteome</keyword>
<evidence type="ECO:0000313" key="12">
    <source>
        <dbReference type="Proteomes" id="UP000531216"/>
    </source>
</evidence>
<accession>A0A7W6BPK3</accession>
<name>A0A7W6BPK3_9HYPH</name>
<gene>
    <name evidence="9" type="primary">ribA</name>
    <name evidence="11" type="ORF">GGR05_001852</name>
</gene>
<comment type="pathway">
    <text evidence="1 9">Cofactor biosynthesis; riboflavin biosynthesis; 5-amino-6-(D-ribitylamino)uracil from GTP: step 1/4.</text>
</comment>
<dbReference type="CDD" id="cd00641">
    <property type="entry name" value="GTP_cyclohydro2"/>
    <property type="match status" value="1"/>
</dbReference>
<keyword evidence="6 9" id="KW-0862">Zinc</keyword>
<keyword evidence="7 9" id="KW-0342">GTP-binding</keyword>
<dbReference type="AlphaFoldDB" id="A0A7W6BPK3"/>
<feature type="binding site" evidence="9">
    <location>
        <begin position="261"/>
        <end position="263"/>
    </location>
    <ligand>
        <name>GTP</name>
        <dbReference type="ChEBI" id="CHEBI:37565"/>
    </ligand>
</feature>
<protein>
    <recommendedName>
        <fullName evidence="9">GTP cyclohydrolase-2</fullName>
        <ecNumber evidence="9">3.5.4.25</ecNumber>
    </recommendedName>
    <alternativeName>
        <fullName evidence="9">GTP cyclohydrolase II</fullName>
    </alternativeName>
</protein>
<dbReference type="Proteomes" id="UP000531216">
    <property type="component" value="Unassembled WGS sequence"/>
</dbReference>
<dbReference type="OrthoDB" id="9793111at2"/>
<feature type="binding site" evidence="9">
    <location>
        <position position="236"/>
    </location>
    <ligand>
        <name>Zn(2+)</name>
        <dbReference type="ChEBI" id="CHEBI:29105"/>
        <note>catalytic</note>
    </ligand>
</feature>
<dbReference type="UniPathway" id="UPA00275">
    <property type="reaction ID" value="UER00400"/>
</dbReference>
<dbReference type="Pfam" id="PF00925">
    <property type="entry name" value="GTP_cyclohydro2"/>
    <property type="match status" value="1"/>
</dbReference>
<evidence type="ECO:0000256" key="5">
    <source>
        <dbReference type="ARBA" id="ARBA00022801"/>
    </source>
</evidence>
<feature type="binding site" evidence="9">
    <location>
        <position position="234"/>
    </location>
    <ligand>
        <name>Zn(2+)</name>
        <dbReference type="ChEBI" id="CHEBI:29105"/>
        <note>catalytic</note>
    </ligand>
</feature>
<dbReference type="SUPFAM" id="SSF142695">
    <property type="entry name" value="RibA-like"/>
    <property type="match status" value="1"/>
</dbReference>
<dbReference type="GO" id="GO:0008270">
    <property type="term" value="F:zinc ion binding"/>
    <property type="evidence" value="ECO:0007669"/>
    <property type="project" value="UniProtKB-UniRule"/>
</dbReference>
<feature type="binding site" evidence="9">
    <location>
        <begin position="218"/>
        <end position="222"/>
    </location>
    <ligand>
        <name>GTP</name>
        <dbReference type="ChEBI" id="CHEBI:37565"/>
    </ligand>
</feature>
<feature type="binding site" evidence="9">
    <location>
        <position position="239"/>
    </location>
    <ligand>
        <name>GTP</name>
        <dbReference type="ChEBI" id="CHEBI:37565"/>
    </ligand>
</feature>
<feature type="binding site" evidence="9">
    <location>
        <position position="318"/>
    </location>
    <ligand>
        <name>GTP</name>
        <dbReference type="ChEBI" id="CHEBI:37565"/>
    </ligand>
</feature>
<dbReference type="PANTHER" id="PTHR21327">
    <property type="entry name" value="GTP CYCLOHYDROLASE II-RELATED"/>
    <property type="match status" value="1"/>
</dbReference>
<feature type="active site" description="Nucleophile" evidence="9">
    <location>
        <position position="297"/>
    </location>
</feature>
<dbReference type="InterPro" id="IPR032677">
    <property type="entry name" value="GTP_cyclohydro_II"/>
</dbReference>
<feature type="active site" description="Proton acceptor" evidence="9">
    <location>
        <position position="295"/>
    </location>
</feature>
<keyword evidence="5 9" id="KW-0378">Hydrolase</keyword>
<dbReference type="Gene3D" id="3.40.50.10990">
    <property type="entry name" value="GTP cyclohydrolase II"/>
    <property type="match status" value="1"/>
</dbReference>
<dbReference type="HAMAP" id="MF_00179">
    <property type="entry name" value="RibA"/>
    <property type="match status" value="1"/>
</dbReference>
<dbReference type="GO" id="GO:0005525">
    <property type="term" value="F:GTP binding"/>
    <property type="evidence" value="ECO:0007669"/>
    <property type="project" value="UniProtKB-KW"/>
</dbReference>
<dbReference type="GO" id="GO:0009231">
    <property type="term" value="P:riboflavin biosynthetic process"/>
    <property type="evidence" value="ECO:0007669"/>
    <property type="project" value="UniProtKB-UniRule"/>
</dbReference>
<evidence type="ECO:0000256" key="1">
    <source>
        <dbReference type="ARBA" id="ARBA00004853"/>
    </source>
</evidence>
<evidence type="ECO:0000256" key="9">
    <source>
        <dbReference type="HAMAP-Rule" id="MF_00179"/>
    </source>
</evidence>
<dbReference type="RefSeq" id="WP_090960823.1">
    <property type="nucleotide sequence ID" value="NZ_FOOA01000003.1"/>
</dbReference>
<dbReference type="EC" id="3.5.4.25" evidence="9"/>